<feature type="compositionally biased region" description="Basic and acidic residues" evidence="1">
    <location>
        <begin position="92"/>
        <end position="106"/>
    </location>
</feature>
<feature type="non-terminal residue" evidence="2">
    <location>
        <position position="1"/>
    </location>
</feature>
<organism evidence="2 3">
    <name type="scientific">Handroanthus impetiginosus</name>
    <dbReference type="NCBI Taxonomy" id="429701"/>
    <lineage>
        <taxon>Eukaryota</taxon>
        <taxon>Viridiplantae</taxon>
        <taxon>Streptophyta</taxon>
        <taxon>Embryophyta</taxon>
        <taxon>Tracheophyta</taxon>
        <taxon>Spermatophyta</taxon>
        <taxon>Magnoliopsida</taxon>
        <taxon>eudicotyledons</taxon>
        <taxon>Gunneridae</taxon>
        <taxon>Pentapetalae</taxon>
        <taxon>asterids</taxon>
        <taxon>lamiids</taxon>
        <taxon>Lamiales</taxon>
        <taxon>Bignoniaceae</taxon>
        <taxon>Crescentiina</taxon>
        <taxon>Tabebuia alliance</taxon>
        <taxon>Handroanthus</taxon>
    </lineage>
</organism>
<keyword evidence="3" id="KW-1185">Reference proteome</keyword>
<proteinExistence type="predicted"/>
<accession>A0A2G9GSM7</accession>
<comment type="caution">
    <text evidence="2">The sequence shown here is derived from an EMBL/GenBank/DDBJ whole genome shotgun (WGS) entry which is preliminary data.</text>
</comment>
<name>A0A2G9GSM7_9LAMI</name>
<evidence type="ECO:0000313" key="3">
    <source>
        <dbReference type="Proteomes" id="UP000231279"/>
    </source>
</evidence>
<dbReference type="Pfam" id="PF14009">
    <property type="entry name" value="PADRE"/>
    <property type="match status" value="1"/>
</dbReference>
<sequence length="220" mass="25633">DVLKVVHPRGYVEVFHEPVTANEIMKRYPRHCVARPDVFEFPWIVVHPESILVPGKVFYLVPYHTIYILLKAKRQQLESWNPSTKQSQSAKQQERHYRGQPYHHDNYTNTLNDVESYCNDSGNLYKLSLNKSWNRMRIILQHIHQGSYFKLDDSSRSGFSMTTTGLTNVAKTEHLELPRITSCLSKADSKRKKLDLKVSFASPVIVLGSQRDRVFDEFKL</sequence>
<dbReference type="EMBL" id="NKXS01003871">
    <property type="protein sequence ID" value="PIN08222.1"/>
    <property type="molecule type" value="Genomic_DNA"/>
</dbReference>
<evidence type="ECO:0000313" key="2">
    <source>
        <dbReference type="EMBL" id="PIN08222.1"/>
    </source>
</evidence>
<evidence type="ECO:0000256" key="1">
    <source>
        <dbReference type="SAM" id="MobiDB-lite"/>
    </source>
</evidence>
<dbReference type="PANTHER" id="PTHR33052">
    <property type="entry name" value="DUF4228 DOMAIN PROTEIN-RELATED"/>
    <property type="match status" value="1"/>
</dbReference>
<dbReference type="Proteomes" id="UP000231279">
    <property type="component" value="Unassembled WGS sequence"/>
</dbReference>
<feature type="compositionally biased region" description="Polar residues" evidence="1">
    <location>
        <begin position="80"/>
        <end position="91"/>
    </location>
</feature>
<dbReference type="OrthoDB" id="839271at2759"/>
<protein>
    <submittedName>
        <fullName evidence="2">Uncharacterized protein</fullName>
    </submittedName>
</protein>
<gene>
    <name evidence="2" type="ORF">CDL12_19203</name>
</gene>
<feature type="region of interest" description="Disordered" evidence="1">
    <location>
        <begin position="80"/>
        <end position="106"/>
    </location>
</feature>
<dbReference type="AlphaFoldDB" id="A0A2G9GSM7"/>
<reference evidence="3" key="1">
    <citation type="journal article" date="2018" name="Gigascience">
        <title>Genome assembly of the Pink Ipe (Handroanthus impetiginosus, Bignoniaceae), a highly valued, ecologically keystone Neotropical timber forest tree.</title>
        <authorList>
            <person name="Silva-Junior O.B."/>
            <person name="Grattapaglia D."/>
            <person name="Novaes E."/>
            <person name="Collevatti R.G."/>
        </authorList>
    </citation>
    <scope>NUCLEOTIDE SEQUENCE [LARGE SCALE GENOMIC DNA]</scope>
    <source>
        <strain evidence="3">cv. UFG-1</strain>
    </source>
</reference>
<dbReference type="InterPro" id="IPR025322">
    <property type="entry name" value="PADRE_dom"/>
</dbReference>